<protein>
    <submittedName>
        <fullName evidence="3">Coagulation factor VIII</fullName>
    </submittedName>
</protein>
<dbReference type="Proteomes" id="UP000225706">
    <property type="component" value="Unassembled WGS sequence"/>
</dbReference>
<dbReference type="Pfam" id="PF00754">
    <property type="entry name" value="F5_F8_type_C"/>
    <property type="match status" value="2"/>
</dbReference>
<dbReference type="SUPFAM" id="SSF49785">
    <property type="entry name" value="Galactose-binding domain-like"/>
    <property type="match status" value="2"/>
</dbReference>
<dbReference type="PANTHER" id="PTHR24543">
    <property type="entry name" value="MULTICOPPER OXIDASE-RELATED"/>
    <property type="match status" value="1"/>
</dbReference>
<dbReference type="InterPro" id="IPR000421">
    <property type="entry name" value="FA58C"/>
</dbReference>
<feature type="chain" id="PRO_5012857800" evidence="1">
    <location>
        <begin position="25"/>
        <end position="590"/>
    </location>
</feature>
<dbReference type="SUPFAM" id="SSF110296">
    <property type="entry name" value="Oligoxyloglucan reducing end-specific cellobiohydrolase"/>
    <property type="match status" value="1"/>
</dbReference>
<dbReference type="SMART" id="SM00231">
    <property type="entry name" value="FA58C"/>
    <property type="match status" value="2"/>
</dbReference>
<dbReference type="OrthoDB" id="6155811at2759"/>
<dbReference type="PANTHER" id="PTHR24543:SF291">
    <property type="entry name" value="SMOKE ALARM, ISOFORM D"/>
    <property type="match status" value="1"/>
</dbReference>
<dbReference type="EMBL" id="LSMT01000009">
    <property type="protein sequence ID" value="PFX33767.1"/>
    <property type="molecule type" value="Genomic_DNA"/>
</dbReference>
<keyword evidence="1" id="KW-0732">Signal</keyword>
<evidence type="ECO:0000313" key="4">
    <source>
        <dbReference type="Proteomes" id="UP000225706"/>
    </source>
</evidence>
<feature type="signal peptide" evidence="1">
    <location>
        <begin position="1"/>
        <end position="24"/>
    </location>
</feature>
<feature type="domain" description="F5/8 type C" evidence="2">
    <location>
        <begin position="282"/>
        <end position="409"/>
    </location>
</feature>
<organism evidence="3 4">
    <name type="scientific">Stylophora pistillata</name>
    <name type="common">Smooth cauliflower coral</name>
    <dbReference type="NCBI Taxonomy" id="50429"/>
    <lineage>
        <taxon>Eukaryota</taxon>
        <taxon>Metazoa</taxon>
        <taxon>Cnidaria</taxon>
        <taxon>Anthozoa</taxon>
        <taxon>Hexacorallia</taxon>
        <taxon>Scleractinia</taxon>
        <taxon>Astrocoeniina</taxon>
        <taxon>Pocilloporidae</taxon>
        <taxon>Stylophora</taxon>
    </lineage>
</organism>
<keyword evidence="4" id="KW-1185">Reference proteome</keyword>
<accession>A0A2B4SZA3</accession>
<evidence type="ECO:0000259" key="2">
    <source>
        <dbReference type="PROSITE" id="PS50022"/>
    </source>
</evidence>
<name>A0A2B4SZA3_STYPI</name>
<dbReference type="InterPro" id="IPR008979">
    <property type="entry name" value="Galactose-bd-like_sf"/>
</dbReference>
<gene>
    <name evidence="3" type="primary">F8</name>
    <name evidence="3" type="ORF">AWC38_SpisGene1344</name>
</gene>
<evidence type="ECO:0000256" key="1">
    <source>
        <dbReference type="SAM" id="SignalP"/>
    </source>
</evidence>
<dbReference type="PROSITE" id="PS50022">
    <property type="entry name" value="FA58C_3"/>
    <property type="match status" value="2"/>
</dbReference>
<sequence length="590" mass="66407">MSTGSVYQLALCLMISVKVHAAGAAPELDMDTGFVNETKEMNHGDHFGYVTTLKHADTSNADAKGIHVTWMLAPYIKYRHLVDISLGIDPPQVTQKDDSVTLKIGTLSWGMAATISFKVQFDPEMILKPKYYDIVTPVQLLYYDDYKEDNGVVTKKNLHSLLNKVSFDVELPGCSQPLGMKSGKINDYQITASSSYDESQPSRARETEDAWCTDKEDKDQYIQVDFLLKTRVTRMGTMRRKTKDHWVSEYFLQYSNDDITWHDYLENGQVKGCDIPGSPANCISPLGLESGEITDAALTHSLPSNSDTKPEYIRLHNNVKNFPYGWYPSSPDDYLQIDFGSLRRVTRMSTMGGTYSFFYVKLYELKYSLDGMTWVDYREKLNGPKSNKEAVYAVLAKLAEPFVARYLRIFHDAKGGAMRAEVYGCFAEELPPYDGVSMYARRSFLLDPVTDRFYVCMYTSELIESSCFSTTDGVEWIAVQPFIISVTASNPSLKEIYGLDRRMNFHRSRDSGESWRQITDGYFNKTLTETQLIKAKALPENLVSEIPTGELTAVANSTGTTWGVSGHGIHVMTAGSKAWSLVGTWKCCGQ</sequence>
<evidence type="ECO:0000313" key="3">
    <source>
        <dbReference type="EMBL" id="PFX33767.1"/>
    </source>
</evidence>
<dbReference type="AlphaFoldDB" id="A0A2B4SZA3"/>
<comment type="caution">
    <text evidence="3">The sequence shown here is derived from an EMBL/GenBank/DDBJ whole genome shotgun (WGS) entry which is preliminary data.</text>
</comment>
<feature type="domain" description="F5/8 type C" evidence="2">
    <location>
        <begin position="174"/>
        <end position="270"/>
    </location>
</feature>
<dbReference type="Gene3D" id="2.60.120.260">
    <property type="entry name" value="Galactose-binding domain-like"/>
    <property type="match status" value="2"/>
</dbReference>
<proteinExistence type="predicted"/>
<reference evidence="4" key="1">
    <citation type="journal article" date="2017" name="bioRxiv">
        <title>Comparative analysis of the genomes of Stylophora pistillata and Acropora digitifera provides evidence for extensive differences between species of corals.</title>
        <authorList>
            <person name="Voolstra C.R."/>
            <person name="Li Y."/>
            <person name="Liew Y.J."/>
            <person name="Baumgarten S."/>
            <person name="Zoccola D."/>
            <person name="Flot J.-F."/>
            <person name="Tambutte S."/>
            <person name="Allemand D."/>
            <person name="Aranda M."/>
        </authorList>
    </citation>
    <scope>NUCLEOTIDE SEQUENCE [LARGE SCALE GENOMIC DNA]</scope>
</reference>